<evidence type="ECO:0000313" key="5">
    <source>
        <dbReference type="EMBL" id="MBI1627068.1"/>
    </source>
</evidence>
<evidence type="ECO:0000256" key="3">
    <source>
        <dbReference type="SAM" id="MobiDB-lite"/>
    </source>
</evidence>
<evidence type="ECO:0000256" key="2">
    <source>
        <dbReference type="ARBA" id="ARBA00022971"/>
    </source>
</evidence>
<organism evidence="5 6">
    <name type="scientific">Comamonas suwonensis</name>
    <dbReference type="NCBI Taxonomy" id="2606214"/>
    <lineage>
        <taxon>Bacteria</taxon>
        <taxon>Pseudomonadati</taxon>
        <taxon>Pseudomonadota</taxon>
        <taxon>Betaproteobacteria</taxon>
        <taxon>Burkholderiales</taxon>
        <taxon>Comamonadaceae</taxon>
        <taxon>Comamonas</taxon>
    </lineage>
</organism>
<feature type="compositionally biased region" description="Low complexity" evidence="3">
    <location>
        <begin position="314"/>
        <end position="324"/>
    </location>
</feature>
<protein>
    <submittedName>
        <fullName evidence="5">MobA/MobL family protein</fullName>
    </submittedName>
</protein>
<keyword evidence="2" id="KW-0184">Conjugation</keyword>
<feature type="compositionally biased region" description="Basic and acidic residues" evidence="3">
    <location>
        <begin position="397"/>
        <end position="420"/>
    </location>
</feature>
<evidence type="ECO:0000313" key="6">
    <source>
        <dbReference type="Proteomes" id="UP000530032"/>
    </source>
</evidence>
<feature type="non-terminal residue" evidence="5">
    <location>
        <position position="420"/>
    </location>
</feature>
<dbReference type="Pfam" id="PF03389">
    <property type="entry name" value="MobA_MobL"/>
    <property type="match status" value="1"/>
</dbReference>
<evidence type="ECO:0000256" key="1">
    <source>
        <dbReference type="ARBA" id="ARBA00010873"/>
    </source>
</evidence>
<reference evidence="5" key="1">
    <citation type="submission" date="2020-12" db="EMBL/GenBank/DDBJ databases">
        <title>Comamonas sp. nov., isolated from stream water.</title>
        <authorList>
            <person name="Park K.-H."/>
        </authorList>
    </citation>
    <scope>NUCLEOTIDE SEQUENCE</scope>
    <source>
        <strain evidence="5">EJ-4</strain>
    </source>
</reference>
<feature type="region of interest" description="Disordered" evidence="3">
    <location>
        <begin position="314"/>
        <end position="334"/>
    </location>
</feature>
<dbReference type="InterPro" id="IPR005053">
    <property type="entry name" value="MobA_MobL"/>
</dbReference>
<dbReference type="EMBL" id="JABBCQ020000041">
    <property type="protein sequence ID" value="MBI1627068.1"/>
    <property type="molecule type" value="Genomic_DNA"/>
</dbReference>
<feature type="domain" description="MobA/MobL protein" evidence="4">
    <location>
        <begin position="17"/>
        <end position="221"/>
    </location>
</feature>
<dbReference type="Proteomes" id="UP000530032">
    <property type="component" value="Unassembled WGS sequence"/>
</dbReference>
<feature type="region of interest" description="Disordered" evidence="3">
    <location>
        <begin position="394"/>
        <end position="420"/>
    </location>
</feature>
<proteinExistence type="inferred from homology"/>
<keyword evidence="6" id="KW-1185">Reference proteome</keyword>
<dbReference type="AlphaFoldDB" id="A0A843BH35"/>
<sequence length="420" mass="46147">MAIYHLSVKAVSRSAGRSATAAAAYRAGCKITDERTGEMHDYTRKGGVESADIVLPDGAASWATDRSKLWNAAELAEKRKDACVAREFEVALPEELSSVERRRLALDFAKDMANREGCAVDVAIHAPGKEGDSRNHHAHILRTTRKVETDGLGAKLDTEKAGRKRADDLEAVRSRWAQMTNERLRENGIDAVVDHRSLEAQGIDRAPTKHLGPTATAIERRTQEPSRKRLDHMQEVSDRLQRAHEAGELARQSAQLDGFILDLSGNLAAAKAARAKALGRPQIDPRSYYHPDRVAARKAAEQEAEQAAALEAQKAAARAAKPEPASSPVLVPIRPPQALKSPSVAEKERLEGLSLADLRAEIARLRPPSVDLAVESRQAVRQVRQQTRDLVALQDAAKAEEKRADQAQQRWRDEHPTKAK</sequence>
<comment type="similarity">
    <text evidence="1">Belongs to the MobA/MobL family.</text>
</comment>
<name>A0A843BH35_9BURK</name>
<accession>A0A843BH35</accession>
<dbReference type="NCBIfam" id="NF041496">
    <property type="entry name" value="MobQ"/>
    <property type="match status" value="1"/>
</dbReference>
<comment type="caution">
    <text evidence="5">The sequence shown here is derived from an EMBL/GenBank/DDBJ whole genome shotgun (WGS) entry which is preliminary data.</text>
</comment>
<evidence type="ECO:0000259" key="4">
    <source>
        <dbReference type="Pfam" id="PF03389"/>
    </source>
</evidence>
<gene>
    <name evidence="5" type="ORF">HF327_021625</name>
</gene>
<dbReference type="Gene3D" id="3.30.930.30">
    <property type="match status" value="1"/>
</dbReference>
<dbReference type="RefSeq" id="WP_198462408.1">
    <property type="nucleotide sequence ID" value="NZ_JABBCQ020000041.1"/>
</dbReference>